<feature type="compositionally biased region" description="Low complexity" evidence="3">
    <location>
        <begin position="572"/>
        <end position="582"/>
    </location>
</feature>
<name>A0A2R6R7H2_9APHY</name>
<feature type="region of interest" description="Disordered" evidence="3">
    <location>
        <begin position="811"/>
        <end position="838"/>
    </location>
</feature>
<feature type="compositionally biased region" description="Acidic residues" evidence="3">
    <location>
        <begin position="819"/>
        <end position="838"/>
    </location>
</feature>
<feature type="region of interest" description="Disordered" evidence="3">
    <location>
        <begin position="1169"/>
        <end position="1214"/>
    </location>
</feature>
<keyword evidence="2" id="KW-0131">Cell cycle</keyword>
<feature type="region of interest" description="Disordered" evidence="3">
    <location>
        <begin position="913"/>
        <end position="958"/>
    </location>
</feature>
<sequence>MSSTTPLRERPQSNAGDPWRPQSITTPLRISKRDSPVPQRPLLARRTSSSYSSIKERKPVSKSPFLVKLTSQIPSPLARTSPSARKVSGEKRQRTLSMENVHPLGFKRRQSRGLQGLLQKEPVSKSPFKKAPPSDETDDEELPPPPPPKELFADPGRHSPSRASASPVRPSLVSKRLHGPRSQADRDISERRKTVTFDETCDVVEYDVEDEDSGVLPDNANAFDWVTDDDENDPDDVDDNDDARMNMNLNAHVNIMNTEDEEHEHLPHNDDNEHANEPDTTRGRSLSVRNPSTESSFDMVGEDSITGLVNSMLQDARPSTPPQQNNALPAEFAKDAEAGVPYGRTHHAERVALAHRSHHEQFHTEQETQAYPLRLDLPASPPHTPPRRSSTEATDNLSPGSHIPLGRSTHSERVKKAQRENEDVEADVKMLPPSPSPIKVRRDPSHANEGSGPVMENLVPRFEVAAASRGVANSTPHTDTADPFDFSRASPQTPSNTTRPEPRDPQDLSFSRLSLEPDASPFSHGAPITSTPPTSPPLRRTISNNAFILHEKPSREGLFARTSFDGLPPPSLGRSPLGSRGPSPIPLPTSSRETSPFPARVGSPFGRAASPSPAGSPGSSNGGRSPRISREDVHRRLLKKKSTDSPLRDLAAEDASSANLAEHGLDESTSTVIVGDTDSPGPKTTRSALPTMTRHNPTYDGVMSIDPEPQAVDPPRPTLMSRAASYEDSATTATSAVTSPITPALEVNFPAGSLLIADKTGSGMMGVQFGDMKSALDRLMADVAGEANLTPDGKGVVGLKVEAVTQGVKAGRFEPRETESEEEDEEEMQVDELAEDDDHEHVVPGQELMETEDKPELKVDIPAMTVSTLLHTDFTSPLLSAASNPTPTIARAPSPLPGQKDAIRAREELIKAKKREARRREEEEEEDDDSEDADAKFYAPASRKVGGRSSKRRSMSTGDAEDLLAVGGTSGRAAAAAKKRAEVLKKHMSDGGGLLDVLGIEDEEDPLADSIDRELRKLKGSAKAKYHVRQRSETIYASSDADRGSNTGSAGDVEGSRVWRSVKRPSDMNEYAKQIKELRAQENTGKGYGKVFVKVLGVKGLNVPIPQQPTAATCTLNNGIHFVTTPECRLGTECRIDQEFELIEHSKLEFTLAIKIRRDPHIIAQYKINAPPPPPPAPQIAPPPASKGGMRSFFLGGGTPKRSSKITPPPVPPPQPILRLQENLARYLKPDGTLARAFISFKDIAKRCDTRLFETSYPLIGQKMEASGPPKTVQVGEIVLQMFRLPPLPGIPAEQLPQSLEECHRGLRHVSWHKVTYFEGTLTQNGGGCTTWRRRHFRVIGANLIAFNDVTKKAITSISLKKAVAVKDDQEERAEVMSPASGASARSSRYIEYSGPYGVERSFRLIFKDEEITFFADTDDEKAKW</sequence>
<dbReference type="GO" id="GO:0051301">
    <property type="term" value="P:cell division"/>
    <property type="evidence" value="ECO:0007669"/>
    <property type="project" value="UniProtKB-KW"/>
</dbReference>
<feature type="compositionally biased region" description="Polar residues" evidence="3">
    <location>
        <begin position="69"/>
        <end position="83"/>
    </location>
</feature>
<feature type="compositionally biased region" description="Polar residues" evidence="3">
    <location>
        <begin position="283"/>
        <end position="296"/>
    </location>
</feature>
<feature type="region of interest" description="Disordered" evidence="3">
    <location>
        <begin position="356"/>
        <end position="456"/>
    </location>
</feature>
<feature type="region of interest" description="Disordered" evidence="3">
    <location>
        <begin position="658"/>
        <end position="695"/>
    </location>
</feature>
<feature type="compositionally biased region" description="Polar residues" evidence="3">
    <location>
        <begin position="682"/>
        <end position="695"/>
    </location>
</feature>
<feature type="compositionally biased region" description="Basic and acidic residues" evidence="3">
    <location>
        <begin position="263"/>
        <end position="282"/>
    </location>
</feature>
<feature type="compositionally biased region" description="Basic and acidic residues" evidence="3">
    <location>
        <begin position="183"/>
        <end position="194"/>
    </location>
</feature>
<feature type="region of interest" description="Disordered" evidence="3">
    <location>
        <begin position="881"/>
        <end position="901"/>
    </location>
</feature>
<feature type="compositionally biased region" description="Low complexity" evidence="3">
    <location>
        <begin position="161"/>
        <end position="171"/>
    </location>
</feature>
<feature type="compositionally biased region" description="Polar residues" evidence="3">
    <location>
        <begin position="489"/>
        <end position="499"/>
    </location>
</feature>
<keyword evidence="1" id="KW-0132">Cell division</keyword>
<evidence type="ECO:0000313" key="6">
    <source>
        <dbReference type="Proteomes" id="UP000186601"/>
    </source>
</evidence>
<evidence type="ECO:0000256" key="1">
    <source>
        <dbReference type="ARBA" id="ARBA00022618"/>
    </source>
</evidence>
<reference evidence="5 6" key="1">
    <citation type="submission" date="2018-02" db="EMBL/GenBank/DDBJ databases">
        <title>Genome sequence of the basidiomycete white-rot fungus Phlebia centrifuga.</title>
        <authorList>
            <person name="Granchi Z."/>
            <person name="Peng M."/>
            <person name="de Vries R.P."/>
            <person name="Hilden K."/>
            <person name="Makela M.R."/>
            <person name="Grigoriev I."/>
            <person name="Riley R."/>
        </authorList>
    </citation>
    <scope>NUCLEOTIDE SEQUENCE [LARGE SCALE GENOMIC DNA]</scope>
    <source>
        <strain evidence="5 6">FBCC195</strain>
    </source>
</reference>
<feature type="compositionally biased region" description="Pro residues" evidence="3">
    <location>
        <begin position="1170"/>
        <end position="1185"/>
    </location>
</feature>
<feature type="compositionally biased region" description="Acidic residues" evidence="3">
    <location>
        <begin position="922"/>
        <end position="932"/>
    </location>
</feature>
<evidence type="ECO:0000256" key="3">
    <source>
        <dbReference type="SAM" id="MobiDB-lite"/>
    </source>
</evidence>
<dbReference type="InterPro" id="IPR001849">
    <property type="entry name" value="PH_domain"/>
</dbReference>
<gene>
    <name evidence="5" type="ORF">PHLCEN_2v2997</name>
</gene>
<protein>
    <recommendedName>
        <fullName evidence="4">PH domain-containing protein</fullName>
    </recommendedName>
</protein>
<feature type="region of interest" description="Disordered" evidence="3">
    <location>
        <begin position="1037"/>
        <end position="1057"/>
    </location>
</feature>
<feature type="compositionally biased region" description="Basic and acidic residues" evidence="3">
    <location>
        <begin position="409"/>
        <end position="421"/>
    </location>
</feature>
<dbReference type="OrthoDB" id="2123378at2759"/>
<feature type="region of interest" description="Disordered" evidence="3">
    <location>
        <begin position="1"/>
        <end position="194"/>
    </location>
</feature>
<dbReference type="InterPro" id="IPR052007">
    <property type="entry name" value="Bud4"/>
</dbReference>
<dbReference type="Proteomes" id="UP000186601">
    <property type="component" value="Unassembled WGS sequence"/>
</dbReference>
<feature type="compositionally biased region" description="Basic residues" evidence="3">
    <location>
        <begin position="945"/>
        <end position="954"/>
    </location>
</feature>
<feature type="compositionally biased region" description="Low complexity" evidence="3">
    <location>
        <begin position="527"/>
        <end position="540"/>
    </location>
</feature>
<keyword evidence="6" id="KW-1185">Reference proteome</keyword>
<dbReference type="EMBL" id="MLYV02000267">
    <property type="protein sequence ID" value="PSS22700.1"/>
    <property type="molecule type" value="Genomic_DNA"/>
</dbReference>
<dbReference type="Gene3D" id="2.30.29.30">
    <property type="entry name" value="Pleckstrin-homology domain (PH domain)/Phosphotyrosine-binding domain (PTB)"/>
    <property type="match status" value="1"/>
</dbReference>
<evidence type="ECO:0000313" key="5">
    <source>
        <dbReference type="EMBL" id="PSS22700.1"/>
    </source>
</evidence>
<feature type="region of interest" description="Disordered" evidence="3">
    <location>
        <begin position="469"/>
        <end position="540"/>
    </location>
</feature>
<organism evidence="5 6">
    <name type="scientific">Hermanssonia centrifuga</name>
    <dbReference type="NCBI Taxonomy" id="98765"/>
    <lineage>
        <taxon>Eukaryota</taxon>
        <taxon>Fungi</taxon>
        <taxon>Dikarya</taxon>
        <taxon>Basidiomycota</taxon>
        <taxon>Agaricomycotina</taxon>
        <taxon>Agaricomycetes</taxon>
        <taxon>Polyporales</taxon>
        <taxon>Meruliaceae</taxon>
        <taxon>Hermanssonia</taxon>
    </lineage>
</organism>
<proteinExistence type="predicted"/>
<evidence type="ECO:0000256" key="2">
    <source>
        <dbReference type="ARBA" id="ARBA00023306"/>
    </source>
</evidence>
<evidence type="ECO:0000259" key="4">
    <source>
        <dbReference type="PROSITE" id="PS50003"/>
    </source>
</evidence>
<dbReference type="PROSITE" id="PS50003">
    <property type="entry name" value="PH_DOMAIN"/>
    <property type="match status" value="1"/>
</dbReference>
<dbReference type="InterPro" id="IPR011993">
    <property type="entry name" value="PH-like_dom_sf"/>
</dbReference>
<feature type="domain" description="PH" evidence="4">
    <location>
        <begin position="1315"/>
        <end position="1425"/>
    </location>
</feature>
<dbReference type="PANTHER" id="PTHR36100">
    <property type="entry name" value="BUD SITE SELECTION PROTEIN 4"/>
    <property type="match status" value="1"/>
</dbReference>
<dbReference type="STRING" id="98765.A0A2R6R7H2"/>
<comment type="caution">
    <text evidence="5">The sequence shown here is derived from an EMBL/GenBank/DDBJ whole genome shotgun (WGS) entry which is preliminary data.</text>
</comment>
<feature type="region of interest" description="Disordered" evidence="3">
    <location>
        <begin position="261"/>
        <end position="299"/>
    </location>
</feature>
<feature type="region of interest" description="Disordered" evidence="3">
    <location>
        <begin position="208"/>
        <end position="244"/>
    </location>
</feature>
<dbReference type="SUPFAM" id="SSF50729">
    <property type="entry name" value="PH domain-like"/>
    <property type="match status" value="1"/>
</dbReference>
<dbReference type="PANTHER" id="PTHR36100:SF1">
    <property type="entry name" value="BUD SITE SELECTION PROTEIN 4"/>
    <property type="match status" value="1"/>
</dbReference>
<accession>A0A2R6R7H2</accession>
<feature type="compositionally biased region" description="Low complexity" evidence="3">
    <location>
        <begin position="602"/>
        <end position="626"/>
    </location>
</feature>
<dbReference type="GO" id="GO:0005525">
    <property type="term" value="F:GTP binding"/>
    <property type="evidence" value="ECO:0007669"/>
    <property type="project" value="TreeGrafter"/>
</dbReference>
<feature type="region of interest" description="Disordered" evidence="3">
    <location>
        <begin position="560"/>
        <end position="632"/>
    </location>
</feature>
<feature type="compositionally biased region" description="Acidic residues" evidence="3">
    <location>
        <begin position="226"/>
        <end position="241"/>
    </location>
</feature>